<protein>
    <recommendedName>
        <fullName evidence="3">Transposase</fullName>
    </recommendedName>
</protein>
<dbReference type="EMBL" id="CP051772">
    <property type="protein sequence ID" value="QJF01870.1"/>
    <property type="molecule type" value="Genomic_DNA"/>
</dbReference>
<gene>
    <name evidence="1" type="ORF">R7A2020_13520</name>
</gene>
<sequence>MELSVTLLWFPWNHFLEKRIVKGITSEQAGVWMVFASEGAERDQRHQGQTAPTMTMSR</sequence>
<dbReference type="RefSeq" id="WP_155766986.1">
    <property type="nucleotide sequence ID" value="NZ_CP033366.1"/>
</dbReference>
<dbReference type="GeneID" id="66683005"/>
<proteinExistence type="predicted"/>
<evidence type="ECO:0008006" key="3">
    <source>
        <dbReference type="Google" id="ProtNLM"/>
    </source>
</evidence>
<evidence type="ECO:0000313" key="1">
    <source>
        <dbReference type="EMBL" id="QJF01870.1"/>
    </source>
</evidence>
<dbReference type="Proteomes" id="UP000500892">
    <property type="component" value="Chromosome"/>
</dbReference>
<organism evidence="1 2">
    <name type="scientific">Mesorhizobium japonicum R7A</name>
    <dbReference type="NCBI Taxonomy" id="935547"/>
    <lineage>
        <taxon>Bacteria</taxon>
        <taxon>Pseudomonadati</taxon>
        <taxon>Pseudomonadota</taxon>
        <taxon>Alphaproteobacteria</taxon>
        <taxon>Hyphomicrobiales</taxon>
        <taxon>Phyllobacteriaceae</taxon>
        <taxon>Mesorhizobium</taxon>
    </lineage>
</organism>
<accession>A0ABX6MR98</accession>
<evidence type="ECO:0000313" key="2">
    <source>
        <dbReference type="Proteomes" id="UP000500892"/>
    </source>
</evidence>
<keyword evidence="2" id="KW-1185">Reference proteome</keyword>
<reference evidence="1 2" key="1">
    <citation type="submission" date="2020-04" db="EMBL/GenBank/DDBJ databases">
        <title>Mesorhizobium japonicum R7A epigenetic regulation of quorum sensing and ICE transfer.</title>
        <authorList>
            <person name="Ramsay J.P."/>
            <person name="Colombi E."/>
            <person name="Perry B.J."/>
            <person name="Staltari A."/>
        </authorList>
    </citation>
    <scope>NUCLEOTIDE SEQUENCE [LARGE SCALE GENOMIC DNA]</scope>
    <source>
        <strain evidence="1 2">R7A</strain>
    </source>
</reference>
<name>A0ABX6MR98_9HYPH</name>